<reference evidence="5 6" key="1">
    <citation type="submission" date="2016-10" db="EMBL/GenBank/DDBJ databases">
        <authorList>
            <person name="de Groot N.N."/>
        </authorList>
    </citation>
    <scope>NUCLEOTIDE SEQUENCE [LARGE SCALE GENOMIC DNA]</scope>
    <source>
        <strain evidence="5 6">DSM 45514</strain>
    </source>
</reference>
<evidence type="ECO:0000313" key="5">
    <source>
        <dbReference type="EMBL" id="SDC40635.1"/>
    </source>
</evidence>
<keyword evidence="3" id="KW-0067">ATP-binding</keyword>
<dbReference type="EMBL" id="FMZA01000007">
    <property type="protein sequence ID" value="SDC40635.1"/>
    <property type="molecule type" value="Genomic_DNA"/>
</dbReference>
<proteinExistence type="predicted"/>
<evidence type="ECO:0000256" key="1">
    <source>
        <dbReference type="ARBA" id="ARBA00022737"/>
    </source>
</evidence>
<organism evidence="5 6">
    <name type="scientific">Melghirimyces thermohalophilus</name>
    <dbReference type="NCBI Taxonomy" id="1236220"/>
    <lineage>
        <taxon>Bacteria</taxon>
        <taxon>Bacillati</taxon>
        <taxon>Bacillota</taxon>
        <taxon>Bacilli</taxon>
        <taxon>Bacillales</taxon>
        <taxon>Thermoactinomycetaceae</taxon>
        <taxon>Melghirimyces</taxon>
    </lineage>
</organism>
<dbReference type="PANTHER" id="PTHR19211:SF14">
    <property type="entry name" value="ATP-BINDING CASSETTE SUB-FAMILY F MEMBER 1"/>
    <property type="match status" value="1"/>
</dbReference>
<dbReference type="GO" id="GO:0005524">
    <property type="term" value="F:ATP binding"/>
    <property type="evidence" value="ECO:0007669"/>
    <property type="project" value="UniProtKB-KW"/>
</dbReference>
<dbReference type="Gene3D" id="3.40.50.300">
    <property type="entry name" value="P-loop containing nucleotide triphosphate hydrolases"/>
    <property type="match status" value="2"/>
</dbReference>
<name>A0A1G6LCX3_9BACL</name>
<dbReference type="CDD" id="cd03221">
    <property type="entry name" value="ABCF_EF-3"/>
    <property type="match status" value="2"/>
</dbReference>
<keyword evidence="1" id="KW-0677">Repeat</keyword>
<dbReference type="Pfam" id="PF00005">
    <property type="entry name" value="ABC_tran"/>
    <property type="match status" value="2"/>
</dbReference>
<dbReference type="RefSeq" id="WP_091568154.1">
    <property type="nucleotide sequence ID" value="NZ_FMZA01000007.1"/>
</dbReference>
<dbReference type="OrthoDB" id="9762369at2"/>
<dbReference type="InterPro" id="IPR003439">
    <property type="entry name" value="ABC_transporter-like_ATP-bd"/>
</dbReference>
<dbReference type="InterPro" id="IPR027417">
    <property type="entry name" value="P-loop_NTPase"/>
</dbReference>
<dbReference type="STRING" id="1236220.SAMN04488112_107153"/>
<keyword evidence="6" id="KW-1185">Reference proteome</keyword>
<dbReference type="InterPro" id="IPR017871">
    <property type="entry name" value="ABC_transporter-like_CS"/>
</dbReference>
<gene>
    <name evidence="5" type="ORF">SAMN04488112_107153</name>
</gene>
<dbReference type="AlphaFoldDB" id="A0A1G6LCX3"/>
<protein>
    <submittedName>
        <fullName evidence="5">ABC transporter</fullName>
    </submittedName>
</protein>
<dbReference type="InterPro" id="IPR050611">
    <property type="entry name" value="ABCF"/>
</dbReference>
<feature type="domain" description="ABC transporter" evidence="4">
    <location>
        <begin position="4"/>
        <end position="261"/>
    </location>
</feature>
<dbReference type="SUPFAM" id="SSF52540">
    <property type="entry name" value="P-loop containing nucleoside triphosphate hydrolases"/>
    <property type="match status" value="2"/>
</dbReference>
<keyword evidence="2" id="KW-0547">Nucleotide-binding</keyword>
<dbReference type="GO" id="GO:0016887">
    <property type="term" value="F:ATP hydrolysis activity"/>
    <property type="evidence" value="ECO:0007669"/>
    <property type="project" value="InterPro"/>
</dbReference>
<evidence type="ECO:0000256" key="3">
    <source>
        <dbReference type="ARBA" id="ARBA00022840"/>
    </source>
</evidence>
<accession>A0A1G6LCX3</accession>
<dbReference type="PANTHER" id="PTHR19211">
    <property type="entry name" value="ATP-BINDING TRANSPORT PROTEIN-RELATED"/>
    <property type="match status" value="1"/>
</dbReference>
<dbReference type="SMART" id="SM00382">
    <property type="entry name" value="AAA"/>
    <property type="match status" value="2"/>
</dbReference>
<dbReference type="InterPro" id="IPR003593">
    <property type="entry name" value="AAA+_ATPase"/>
</dbReference>
<dbReference type="Proteomes" id="UP000199387">
    <property type="component" value="Unassembled WGS sequence"/>
</dbReference>
<dbReference type="FunFam" id="3.40.50.300:FF:000011">
    <property type="entry name" value="Putative ABC transporter ATP-binding component"/>
    <property type="match status" value="1"/>
</dbReference>
<evidence type="ECO:0000256" key="2">
    <source>
        <dbReference type="ARBA" id="ARBA00022741"/>
    </source>
</evidence>
<evidence type="ECO:0000259" key="4">
    <source>
        <dbReference type="PROSITE" id="PS50893"/>
    </source>
</evidence>
<feature type="domain" description="ABC transporter" evidence="4">
    <location>
        <begin position="348"/>
        <end position="568"/>
    </location>
</feature>
<sequence length="610" mass="70352">MWIVKAQGLTVERKGRVLFKNVDLSVGEGERVALIGRNGVGKTTLLRCLTGALSPDRGSVTRRVPVRRWGMLEQSPPVSERIQLLDYVRSGDAELHRLKTELSRLEQLLTVSDHRRMEEVLSRYTAVQEAYQSLDGYSWERETEAVLTRMEFAADEWNIPFTQLSGGQKTRAQLARLLAGRPSFLLLDEPTNHLDEKMLDELSEWLAGFKGACLFVSHDRDWIDRVADATVELTPQGSRRVHGGYTAFQQERERERREQAALYQKQEQERKKLEESIQRYHRWFNRAHNAAGERNPFYKKKANKHQSRLQAKEKALERLKREQVKRPTEPATIQVKWEEGSFEPRELLRVEGASFAYGDRTVLKRVDLTVWRGDRLAVIGPNGSGKSTLLKGLIGKIEPEKGCVRRHPALRVGYFAQELEELDPDETVLESLLRRPGIDQGKARNILASFLFRQEEVHRKIGQLSMGEKCRVAFVNLYFSGAHLMVLDEPTNYLDLATRERIEEALLHYPGTLILVSHDRRLIDRVSNKTLAMKKDHTSFFYPGSTVEYRRWLQERAEAPEDPEVDGQVRELELTLTRLMAEEAPEEEEERKALQSRIDRVQARLDKLKG</sequence>
<evidence type="ECO:0000313" key="6">
    <source>
        <dbReference type="Proteomes" id="UP000199387"/>
    </source>
</evidence>
<dbReference type="NCBIfam" id="NF000355">
    <property type="entry name" value="ribo_prot_ABC_F"/>
    <property type="match status" value="1"/>
</dbReference>
<dbReference type="PROSITE" id="PS50893">
    <property type="entry name" value="ABC_TRANSPORTER_2"/>
    <property type="match status" value="2"/>
</dbReference>
<dbReference type="PROSITE" id="PS00211">
    <property type="entry name" value="ABC_TRANSPORTER_1"/>
    <property type="match status" value="1"/>
</dbReference>